<evidence type="ECO:0000313" key="1">
    <source>
        <dbReference type="EMBL" id="KAG7528769.1"/>
    </source>
</evidence>
<protein>
    <submittedName>
        <fullName evidence="1">Uncharacterized protein</fullName>
    </submittedName>
</protein>
<dbReference type="EMBL" id="JAEFBK010000115">
    <property type="protein sequence ID" value="KAG7528769.1"/>
    <property type="molecule type" value="Genomic_DNA"/>
</dbReference>
<dbReference type="AlphaFoldDB" id="A0A8T1XER7"/>
<evidence type="ECO:0000313" key="2">
    <source>
        <dbReference type="Proteomes" id="UP000694240"/>
    </source>
</evidence>
<comment type="caution">
    <text evidence="1">The sequence shown here is derived from an EMBL/GenBank/DDBJ whole genome shotgun (WGS) entry which is preliminary data.</text>
</comment>
<reference evidence="1 2" key="1">
    <citation type="submission" date="2020-12" db="EMBL/GenBank/DDBJ databases">
        <title>Concerted genomic and epigenomic changes stabilize Arabidopsis allopolyploids.</title>
        <authorList>
            <person name="Chen Z."/>
        </authorList>
    </citation>
    <scope>NUCLEOTIDE SEQUENCE [LARGE SCALE GENOMIC DNA]</scope>
    <source>
        <strain evidence="1">Allo738</strain>
        <tissue evidence="1">Leaf</tissue>
    </source>
</reference>
<feature type="non-terminal residue" evidence="1">
    <location>
        <position position="1"/>
    </location>
</feature>
<sequence>NGSSDVSDQVVREVDELFRVNEHAANENRSSQILEVFPTLSSLPVQLRDHLQQMIHWLDEAIIGDMLPLYERRNDMRQVLDRDRRLRCLFKDSMMKTELGNEAIAYLLDHPEDGHRSQSEQIYGFSRVRPAVWVRCRIKNQVKMGVLIEFLESSVTVQSLEPRNGSAAHLVPIDHELSFFNDAHPITCGACWIEWLEQIDKDFSSQLKATERNRARPREKPWRRLESRRKKPLSIVEVEVGETVEAFDGLCCKIEDTDVEA</sequence>
<proteinExistence type="predicted"/>
<gene>
    <name evidence="1" type="ORF">ISN45_Un115g000010</name>
</gene>
<dbReference type="Proteomes" id="UP000694240">
    <property type="component" value="Unassembled WGS sequence"/>
</dbReference>
<keyword evidence="2" id="KW-1185">Reference proteome</keyword>
<accession>A0A8T1XER7</accession>
<organism evidence="1 2">
    <name type="scientific">Arabidopsis thaliana x Arabidopsis arenosa</name>
    <dbReference type="NCBI Taxonomy" id="1240361"/>
    <lineage>
        <taxon>Eukaryota</taxon>
        <taxon>Viridiplantae</taxon>
        <taxon>Streptophyta</taxon>
        <taxon>Embryophyta</taxon>
        <taxon>Tracheophyta</taxon>
        <taxon>Spermatophyta</taxon>
        <taxon>Magnoliopsida</taxon>
        <taxon>eudicotyledons</taxon>
        <taxon>Gunneridae</taxon>
        <taxon>Pentapetalae</taxon>
        <taxon>rosids</taxon>
        <taxon>malvids</taxon>
        <taxon>Brassicales</taxon>
        <taxon>Brassicaceae</taxon>
        <taxon>Camelineae</taxon>
        <taxon>Arabidopsis</taxon>
    </lineage>
</organism>
<name>A0A8T1XER7_9BRAS</name>